<dbReference type="PANTHER" id="PTHR13388:SF26">
    <property type="entry name" value="SI:DKEY-1D7.3"/>
    <property type="match status" value="1"/>
</dbReference>
<reference evidence="6" key="2">
    <citation type="submission" date="2025-09" db="UniProtKB">
        <authorList>
            <consortium name="Ensembl"/>
        </authorList>
    </citation>
    <scope>IDENTIFICATION</scope>
</reference>
<protein>
    <submittedName>
        <fullName evidence="6">Si:dkey-1d7.3</fullName>
    </submittedName>
</protein>
<dbReference type="InterPro" id="IPR055424">
    <property type="entry name" value="Ig_TMEM132_6th"/>
</dbReference>
<evidence type="ECO:0000256" key="1">
    <source>
        <dbReference type="SAM" id="MobiDB-lite"/>
    </source>
</evidence>
<dbReference type="Pfam" id="PF23486">
    <property type="entry name" value="Ig_TMEM132_5th"/>
    <property type="match status" value="1"/>
</dbReference>
<feature type="transmembrane region" description="Helical" evidence="2">
    <location>
        <begin position="410"/>
        <end position="429"/>
    </location>
</feature>
<keyword evidence="7" id="KW-1185">Reference proteome</keyword>
<evidence type="ECO:0000259" key="5">
    <source>
        <dbReference type="Pfam" id="PF23487"/>
    </source>
</evidence>
<dbReference type="AlphaFoldDB" id="A0A673JLE8"/>
<feature type="region of interest" description="Disordered" evidence="1">
    <location>
        <begin position="296"/>
        <end position="316"/>
    </location>
</feature>
<reference evidence="6" key="1">
    <citation type="submission" date="2025-08" db="UniProtKB">
        <authorList>
            <consortium name="Ensembl"/>
        </authorList>
    </citation>
    <scope>IDENTIFICATION</scope>
</reference>
<evidence type="ECO:0000259" key="4">
    <source>
        <dbReference type="Pfam" id="PF23486"/>
    </source>
</evidence>
<dbReference type="Ensembl" id="ENSSRHT00000052480.1">
    <property type="protein sequence ID" value="ENSSRHP00000051040.1"/>
    <property type="gene ID" value="ENSSRHG00000025699.1"/>
</dbReference>
<dbReference type="InterPro" id="IPR055423">
    <property type="entry name" value="Ig_TMEM132_5th"/>
</dbReference>
<dbReference type="InterPro" id="IPR031436">
    <property type="entry name" value="TMEM132_C"/>
</dbReference>
<evidence type="ECO:0000256" key="2">
    <source>
        <dbReference type="SAM" id="Phobius"/>
    </source>
</evidence>
<feature type="domain" description="Transmembrane protein TMEM132 fifth" evidence="4">
    <location>
        <begin position="27"/>
        <end position="161"/>
    </location>
</feature>
<keyword evidence="2" id="KW-1133">Transmembrane helix</keyword>
<evidence type="ECO:0000313" key="7">
    <source>
        <dbReference type="Proteomes" id="UP000472270"/>
    </source>
</evidence>
<feature type="domain" description="Transmembrane protein TMEM132 C-terminal" evidence="3">
    <location>
        <begin position="384"/>
        <end position="460"/>
    </location>
</feature>
<evidence type="ECO:0000313" key="6">
    <source>
        <dbReference type="Ensembl" id="ENSSRHP00000051040.1"/>
    </source>
</evidence>
<dbReference type="Pfam" id="PF15706">
    <property type="entry name" value="TMEM132_C"/>
    <property type="match status" value="1"/>
</dbReference>
<organism evidence="6 7">
    <name type="scientific">Sinocyclocheilus rhinocerous</name>
    <dbReference type="NCBI Taxonomy" id="307959"/>
    <lineage>
        <taxon>Eukaryota</taxon>
        <taxon>Metazoa</taxon>
        <taxon>Chordata</taxon>
        <taxon>Craniata</taxon>
        <taxon>Vertebrata</taxon>
        <taxon>Euteleostomi</taxon>
        <taxon>Actinopterygii</taxon>
        <taxon>Neopterygii</taxon>
        <taxon>Teleostei</taxon>
        <taxon>Ostariophysi</taxon>
        <taxon>Cypriniformes</taxon>
        <taxon>Cyprinidae</taxon>
        <taxon>Cyprininae</taxon>
        <taxon>Sinocyclocheilus</taxon>
    </lineage>
</organism>
<dbReference type="Pfam" id="PF23487">
    <property type="entry name" value="Ig_TMEM132_6th"/>
    <property type="match status" value="1"/>
</dbReference>
<dbReference type="Proteomes" id="UP000472270">
    <property type="component" value="Unassembled WGS sequence"/>
</dbReference>
<keyword evidence="2" id="KW-0812">Transmembrane</keyword>
<evidence type="ECO:0000259" key="3">
    <source>
        <dbReference type="Pfam" id="PF15706"/>
    </source>
</evidence>
<name>A0A673JLE8_9TELE</name>
<keyword evidence="2" id="KW-0472">Membrane</keyword>
<dbReference type="InterPro" id="IPR026307">
    <property type="entry name" value="TMEM132"/>
</dbReference>
<proteinExistence type="predicted"/>
<feature type="domain" description="Transmembrane protein TMEM132 sixth" evidence="5">
    <location>
        <begin position="162"/>
        <end position="276"/>
    </location>
</feature>
<sequence length="572" mass="62663">MMVNFTYSYLSTQLEVSVWMPRLPLHMEISDPELSQIKAWRVPVTGNKRVSWDTEEEDERKGRGCMLQYQHSLIRVLTVFTAESPDPSSPSPAYFLGSDWQVDVTWLVRYFLRVGDTSVARLQAGSVLTGKAVGVTTVQVISPLSDSVLAERMIRVLDDKVSITELGVQLVSGLSLNLQLSPGRSRAIVAKTTTQEIIHYPKQEAVVGCWLKFSDGSQTPLDLFDPSGYSLTISSLNPRVASVRKIPGSVFVVVAEAEGQGLLLRAELAICEACQKSKRKSKLAVGGGMVKVKFPPDEQLAGTGKKESEANDGEDGDKLILTSPLNTLQHTVIQESTTNAIKAATKSNFQEAIGDGVSTIKSINTMDKTLITKPVADRALVTVEPKREPPLVESDLIQMFSVFTDIEVCIYALVGLSCLAVIAILLHCATNSARSRSKKSPVQCQGQSEHKHHWVRLGTVAEQNRAVPIATTSKQEMQAAVKIPRAIQMQNSRATLLARPVRSEPLHSPTSKRNQVQFTTFATLDIKHLAALKNGQNFSWASQPVGGCQAASIGQDHNKYLKYIYKIADNIL</sequence>
<dbReference type="PANTHER" id="PTHR13388">
    <property type="entry name" value="DETONATOR, ISOFORM E"/>
    <property type="match status" value="1"/>
</dbReference>
<accession>A0A673JLE8</accession>